<dbReference type="InterPro" id="IPR014721">
    <property type="entry name" value="Ribsml_uS5_D2-typ_fold_subgr"/>
</dbReference>
<evidence type="ECO:0000256" key="8">
    <source>
        <dbReference type="ARBA" id="ARBA00022741"/>
    </source>
</evidence>
<comment type="cofactor">
    <cofactor evidence="2">
        <name>Ca(2+)</name>
        <dbReference type="ChEBI" id="CHEBI:29108"/>
    </cofactor>
</comment>
<feature type="compositionally biased region" description="Basic and acidic residues" evidence="17">
    <location>
        <begin position="1299"/>
        <end position="1317"/>
    </location>
</feature>
<dbReference type="Gene3D" id="3.30.565.10">
    <property type="entry name" value="Histidine kinase-like ATPase, C-terminal domain"/>
    <property type="match status" value="1"/>
</dbReference>
<dbReference type="InterPro" id="IPR006171">
    <property type="entry name" value="TOPRIM_dom"/>
</dbReference>
<dbReference type="GO" id="GO:0003918">
    <property type="term" value="F:DNA topoisomerase type II (double strand cut, ATP-hydrolyzing) activity"/>
    <property type="evidence" value="ECO:0007669"/>
    <property type="project" value="UniProtKB-UniRule"/>
</dbReference>
<accession>A0A8H5AWD0</accession>
<keyword evidence="10" id="KW-0460">Magnesium</keyword>
<feature type="compositionally biased region" description="Acidic residues" evidence="17">
    <location>
        <begin position="1481"/>
        <end position="1491"/>
    </location>
</feature>
<feature type="compositionally biased region" description="Acidic residues" evidence="17">
    <location>
        <begin position="1163"/>
        <end position="1175"/>
    </location>
</feature>
<dbReference type="InterPro" id="IPR031660">
    <property type="entry name" value="TOPRIM_C"/>
</dbReference>
<feature type="compositionally biased region" description="Basic residues" evidence="17">
    <location>
        <begin position="1494"/>
        <end position="1503"/>
    </location>
</feature>
<dbReference type="PROSITE" id="PS50880">
    <property type="entry name" value="TOPRIM"/>
    <property type="match status" value="1"/>
</dbReference>
<dbReference type="InterPro" id="IPR001241">
    <property type="entry name" value="Topo_IIA"/>
</dbReference>
<proteinExistence type="inferred from homology"/>
<dbReference type="InterPro" id="IPR050634">
    <property type="entry name" value="DNA_Topoisomerase_II"/>
</dbReference>
<sequence length="1618" mass="180543">MSSSEEENFDMDVSGSDSEQDFVPKKKTTAKPKATTKAAPKAAAKPKTTAAKPKAKAVPKKKVLADHDDNADEIMDVDDGDSEASTSKAAPAGDKKKKSATEMYTKLSQLEHILKRPDSYIGSVETITQTMWTYDAETKRMVHREVKYVPGFFKIVDEILVNAADNKVNDPNMDTLKVTIDLEENTISVYNNGRGIPIEIHQQEKIYVPELIFGHLLSSSNYDDDENKLTGGRNGYGAKLANIYSHEFIVETADKNTQQKYKQVWTDNMSKCGKPKITKGGKNEEFTRITFKPDLKRFGMDRIDEDTASLLRKRVFDMAGVTKDVKVFLNDERLKIKSFKSYVELYINSVQEAAAETSGGAAQAKPMIVHEIIGPRWEVAFAVSDGTFQQVSFANAIATTKGGTHVNYITDQIAKSLVAAIQKKNKAATVKPAQIKNHMWIFINALIVNPTFDSQTKETLTLPASKFGSKPTITEDFMKRVMKSSIVDNVLNWAKYKADQQIKKTDGSKRERLLGLTKLSDANNAGTRHAKDCTLILTEGDSAKALAVAGLGVVGRDNFGVFPLRGKLLNVREAKHDQIMKNEEIQNIKKIMGLQHNKDYSNTMSLRYGRLMIMTDQDHDGSHIKGLLINFLDHFYPSLLKIPDFLVEFVTPIVRVTKGKQRKDFFTIPEYEQWLETTPDAKKWESKYYKGLGTSSDADARDYFSHMEKHMIPFAPTQEGDRDLIELAFSKKKADDRKEWLRQFKTGTYLDHRLEEIPYSEFINKELILFSMADNIRSIPSVADGLKPGQRKVVWGCFKRKMKSEIKVAQLVGYISEHAAYHHGEASLAATIINLAQDFVGSNNLNLLMPSGQYGTRDTGGKDHAAPRYIFTQPMPLARIVYNSADDPLLNQQKDDNMPIEPEFYMPIIPLVLVNGAEGIGTGWSTTIPCYNPTDIVTNIRRLMEGEELVPMSPWWRGFKGEIKFAAKNKYDVFGVVKKVNDTTVEITELPIHKWTQGYKAELEAMIAGDKEKEKEGVIKDYKEHHDNLNVHFVVTMGARELEKAEAQGLLEFFKLTGKINTGNMICFDFEGKIRKYDSPEEILEEFYPMRLAYYQKRKDYLANEIQTAFEKLTNQARFVQMIVDKQLSVANRKKADIVADLRKHKFRPFPKVEKAKAAGETEPADDDEDDEDEAANGSNSDFDYLLGMAIWSLTKEKIARLSEQAAEKERELLALLQKSPKDLWNTDLDLFLREWERDCIEFEEKKVKDAKGKKVKRKQAVLRTRKSIGQGGGNDSDDDFKPIKAAMLKAGAKAKGKAKAEDGADPEGSRAKEAPKRKAAAAAVKKVNKVEDSDDDDVMMDYELPKKPAAKASPPKDEDEDVSAPKSKPASKEEDEPVVKKVAPKAKAPAKKKATSDSESEAASAPKKAAPAKAKAALKKKAKSESEYESDIEIVEKPAAAPTTKRKPATKTKVVIDTDEEEDAPPPKRKAAAKAKVTIDSDDDDFEEEAMAPKRKAAAGKKKAADSEDEEESDAPDRKGKGKAKASAAPAKKRKSLGSEEESEGFKPAAKKAATGLQFTGKLASRMKPASPAKKKKTGEESSEEEEEEEEYVVRRPERVVARGAAAAAKYIEVDSE</sequence>
<evidence type="ECO:0000256" key="12">
    <source>
        <dbReference type="ARBA" id="ARBA00023125"/>
    </source>
</evidence>
<feature type="compositionally biased region" description="Acidic residues" evidence="17">
    <location>
        <begin position="1582"/>
        <end position="1592"/>
    </location>
</feature>
<dbReference type="GO" id="GO:0005634">
    <property type="term" value="C:nucleus"/>
    <property type="evidence" value="ECO:0007669"/>
    <property type="project" value="TreeGrafter"/>
</dbReference>
<feature type="compositionally biased region" description="Acidic residues" evidence="17">
    <location>
        <begin position="1"/>
        <end position="10"/>
    </location>
</feature>
<evidence type="ECO:0000256" key="14">
    <source>
        <dbReference type="ARBA" id="ARBA00053943"/>
    </source>
</evidence>
<keyword evidence="9 16" id="KW-0067">ATP-binding</keyword>
<organism evidence="20 21">
    <name type="scientific">Psilocybe cf. subviscida</name>
    <dbReference type="NCBI Taxonomy" id="2480587"/>
    <lineage>
        <taxon>Eukaryota</taxon>
        <taxon>Fungi</taxon>
        <taxon>Dikarya</taxon>
        <taxon>Basidiomycota</taxon>
        <taxon>Agaricomycotina</taxon>
        <taxon>Agaricomycetes</taxon>
        <taxon>Agaricomycetidae</taxon>
        <taxon>Agaricales</taxon>
        <taxon>Agaricineae</taxon>
        <taxon>Strophariaceae</taxon>
        <taxon>Psilocybe</taxon>
    </lineage>
</organism>
<evidence type="ECO:0000256" key="9">
    <source>
        <dbReference type="ARBA" id="ARBA00022840"/>
    </source>
</evidence>
<dbReference type="Gene3D" id="3.30.1360.40">
    <property type="match status" value="1"/>
</dbReference>
<dbReference type="Pfam" id="PF00204">
    <property type="entry name" value="DNA_gyraseB"/>
    <property type="match status" value="1"/>
</dbReference>
<reference evidence="20 21" key="1">
    <citation type="journal article" date="2020" name="ISME J.">
        <title>Uncovering the hidden diversity of litter-decomposition mechanisms in mushroom-forming fungi.</title>
        <authorList>
            <person name="Floudas D."/>
            <person name="Bentzer J."/>
            <person name="Ahren D."/>
            <person name="Johansson T."/>
            <person name="Persson P."/>
            <person name="Tunlid A."/>
        </authorList>
    </citation>
    <scope>NUCLEOTIDE SEQUENCE [LARGE SCALE GENOMIC DNA]</scope>
    <source>
        <strain evidence="20 21">CBS 101986</strain>
    </source>
</reference>
<dbReference type="GO" id="GO:0000712">
    <property type="term" value="P:resolution of meiotic recombination intermediates"/>
    <property type="evidence" value="ECO:0007669"/>
    <property type="project" value="TreeGrafter"/>
</dbReference>
<comment type="function">
    <text evidence="14 16">Control of topological states of DNA by transient breakage and subsequent rejoining of DNA strands. Topoisomerase II makes double-strand breaks.</text>
</comment>
<dbReference type="InterPro" id="IPR018522">
    <property type="entry name" value="TopoIIA_CS"/>
</dbReference>
<dbReference type="GO" id="GO:0000819">
    <property type="term" value="P:sister chromatid segregation"/>
    <property type="evidence" value="ECO:0007669"/>
    <property type="project" value="TreeGrafter"/>
</dbReference>
<dbReference type="SUPFAM" id="SSF54211">
    <property type="entry name" value="Ribosomal protein S5 domain 2-like"/>
    <property type="match status" value="1"/>
</dbReference>
<dbReference type="CDD" id="cd00187">
    <property type="entry name" value="TOP4c"/>
    <property type="match status" value="1"/>
</dbReference>
<dbReference type="Gene3D" id="3.30.230.10">
    <property type="match status" value="1"/>
</dbReference>
<dbReference type="Pfam" id="PF00521">
    <property type="entry name" value="DNA_topoisoIV"/>
    <property type="match status" value="1"/>
</dbReference>
<comment type="caution">
    <text evidence="20">The sequence shown here is derived from an EMBL/GenBank/DDBJ whole genome shotgun (WGS) entry which is preliminary data.</text>
</comment>
<evidence type="ECO:0000256" key="10">
    <source>
        <dbReference type="ARBA" id="ARBA00022842"/>
    </source>
</evidence>
<evidence type="ECO:0000259" key="19">
    <source>
        <dbReference type="PROSITE" id="PS52040"/>
    </source>
</evidence>
<feature type="domain" description="Toprim" evidence="18">
    <location>
        <begin position="533"/>
        <end position="647"/>
    </location>
</feature>
<dbReference type="GO" id="GO:0046872">
    <property type="term" value="F:metal ion binding"/>
    <property type="evidence" value="ECO:0007669"/>
    <property type="project" value="UniProtKB-KW"/>
</dbReference>
<feature type="region of interest" description="Disordered" evidence="17">
    <location>
        <begin position="1292"/>
        <end position="1597"/>
    </location>
</feature>
<evidence type="ECO:0000256" key="17">
    <source>
        <dbReference type="SAM" id="MobiDB-lite"/>
    </source>
</evidence>
<evidence type="ECO:0000256" key="7">
    <source>
        <dbReference type="ARBA" id="ARBA00022723"/>
    </source>
</evidence>
<dbReference type="FunFam" id="3.90.199.10:FF:000002">
    <property type="entry name" value="DNA topoisomerase 2"/>
    <property type="match status" value="1"/>
</dbReference>
<dbReference type="PANTHER" id="PTHR10169">
    <property type="entry name" value="DNA TOPOISOMERASE/GYRASE"/>
    <property type="match status" value="1"/>
</dbReference>
<comment type="cofactor">
    <cofactor evidence="3">
        <name>Mg(2+)</name>
        <dbReference type="ChEBI" id="CHEBI:18420"/>
    </cofactor>
</comment>
<dbReference type="CDD" id="cd03365">
    <property type="entry name" value="TOPRIM_TopoIIA"/>
    <property type="match status" value="1"/>
</dbReference>
<evidence type="ECO:0000259" key="18">
    <source>
        <dbReference type="PROSITE" id="PS50880"/>
    </source>
</evidence>
<evidence type="ECO:0000256" key="15">
    <source>
        <dbReference type="PROSITE-ProRule" id="PRU01384"/>
    </source>
</evidence>
<comment type="subunit">
    <text evidence="16">Homodimer.</text>
</comment>
<dbReference type="FunFam" id="3.30.1360.40:FF:000003">
    <property type="entry name" value="DNA topoisomerase 2"/>
    <property type="match status" value="1"/>
</dbReference>
<evidence type="ECO:0000256" key="6">
    <source>
        <dbReference type="ARBA" id="ARBA00019635"/>
    </source>
</evidence>
<dbReference type="InterPro" id="IPR013506">
    <property type="entry name" value="Topo_IIA_bsu_dom2"/>
</dbReference>
<keyword evidence="13 15" id="KW-0413">Isomerase</keyword>
<dbReference type="EC" id="5.6.2.2" evidence="5 16"/>
<dbReference type="Pfam" id="PF01751">
    <property type="entry name" value="Toprim"/>
    <property type="match status" value="1"/>
</dbReference>
<dbReference type="FunFam" id="3.40.50.670:FF:000001">
    <property type="entry name" value="DNA topoisomerase 2"/>
    <property type="match status" value="2"/>
</dbReference>
<evidence type="ECO:0000313" key="20">
    <source>
        <dbReference type="EMBL" id="KAF5312169.1"/>
    </source>
</evidence>
<dbReference type="SUPFAM" id="SSF55874">
    <property type="entry name" value="ATPase domain of HSP90 chaperone/DNA topoisomerase II/histidine kinase"/>
    <property type="match status" value="1"/>
</dbReference>
<dbReference type="GO" id="GO:0005524">
    <property type="term" value="F:ATP binding"/>
    <property type="evidence" value="ECO:0007669"/>
    <property type="project" value="UniProtKB-UniRule"/>
</dbReference>
<comment type="catalytic activity">
    <reaction evidence="1 15 16">
        <text>ATP-dependent breakage, passage and rejoining of double-stranded DNA.</text>
        <dbReference type="EC" id="5.6.2.2"/>
    </reaction>
</comment>
<dbReference type="Gene3D" id="3.90.199.10">
    <property type="entry name" value="Topoisomerase II, domain 5"/>
    <property type="match status" value="1"/>
</dbReference>
<comment type="similarity">
    <text evidence="4 16">Belongs to the type II topoisomerase family.</text>
</comment>
<evidence type="ECO:0000256" key="2">
    <source>
        <dbReference type="ARBA" id="ARBA00001913"/>
    </source>
</evidence>
<feature type="compositionally biased region" description="Low complexity" evidence="17">
    <location>
        <begin position="31"/>
        <end position="52"/>
    </location>
</feature>
<dbReference type="InterPro" id="IPR020568">
    <property type="entry name" value="Ribosomal_Su5_D2-typ_SF"/>
</dbReference>
<dbReference type="CDD" id="cd16930">
    <property type="entry name" value="HATPase_TopII-like"/>
    <property type="match status" value="1"/>
</dbReference>
<dbReference type="FunFam" id="3.30.230.10:FF:000008">
    <property type="entry name" value="DNA topoisomerase 2"/>
    <property type="match status" value="1"/>
</dbReference>
<dbReference type="FunFam" id="3.30.1490.30:FF:000001">
    <property type="entry name" value="DNA topoisomerase 2"/>
    <property type="match status" value="1"/>
</dbReference>
<evidence type="ECO:0000256" key="5">
    <source>
        <dbReference type="ARBA" id="ARBA00012895"/>
    </source>
</evidence>
<gene>
    <name evidence="20" type="ORF">D9619_003109</name>
</gene>
<evidence type="ECO:0000256" key="11">
    <source>
        <dbReference type="ARBA" id="ARBA00023029"/>
    </source>
</evidence>
<protein>
    <recommendedName>
        <fullName evidence="6 16">DNA topoisomerase 2</fullName>
        <ecNumber evidence="5 16">5.6.2.2</ecNumber>
    </recommendedName>
</protein>
<dbReference type="Gene3D" id="3.40.50.670">
    <property type="match status" value="1"/>
</dbReference>
<feature type="compositionally biased region" description="Basic residues" evidence="17">
    <location>
        <begin position="53"/>
        <end position="62"/>
    </location>
</feature>
<dbReference type="Gene3D" id="3.30.1490.30">
    <property type="match status" value="1"/>
</dbReference>
<keyword evidence="8 16" id="KW-0547">Nucleotide-binding</keyword>
<dbReference type="GO" id="GO:0003677">
    <property type="term" value="F:DNA binding"/>
    <property type="evidence" value="ECO:0007669"/>
    <property type="project" value="UniProtKB-UniRule"/>
</dbReference>
<dbReference type="InterPro" id="IPR013759">
    <property type="entry name" value="Topo_IIA_B_C"/>
</dbReference>
<evidence type="ECO:0000256" key="1">
    <source>
        <dbReference type="ARBA" id="ARBA00000185"/>
    </source>
</evidence>
<feature type="domain" description="Topo IIA-type catalytic" evidence="19">
    <location>
        <begin position="779"/>
        <end position="1229"/>
    </location>
</feature>
<dbReference type="InterPro" id="IPR002205">
    <property type="entry name" value="Topo_IIA_dom_A"/>
</dbReference>
<dbReference type="InterPro" id="IPR013758">
    <property type="entry name" value="Topo_IIA_A/C_ab"/>
</dbReference>
<dbReference type="InterPro" id="IPR013760">
    <property type="entry name" value="Topo_IIA-like_dom_sf"/>
</dbReference>
<dbReference type="PANTHER" id="PTHR10169:SF38">
    <property type="entry name" value="DNA TOPOISOMERASE 2"/>
    <property type="match status" value="1"/>
</dbReference>
<dbReference type="InterPro" id="IPR034157">
    <property type="entry name" value="TOPRIM_TopoII"/>
</dbReference>
<evidence type="ECO:0000256" key="13">
    <source>
        <dbReference type="ARBA" id="ARBA00023235"/>
    </source>
</evidence>
<dbReference type="SUPFAM" id="SSF56719">
    <property type="entry name" value="Type II DNA topoisomerase"/>
    <property type="match status" value="1"/>
</dbReference>
<dbReference type="GO" id="GO:0006265">
    <property type="term" value="P:DNA topological change"/>
    <property type="evidence" value="ECO:0007669"/>
    <property type="project" value="UniProtKB-UniRule"/>
</dbReference>
<dbReference type="Proteomes" id="UP000567179">
    <property type="component" value="Unassembled WGS sequence"/>
</dbReference>
<evidence type="ECO:0000313" key="21">
    <source>
        <dbReference type="Proteomes" id="UP000567179"/>
    </source>
</evidence>
<dbReference type="Pfam" id="PF02518">
    <property type="entry name" value="HATPase_c"/>
    <property type="match status" value="1"/>
</dbReference>
<dbReference type="InterPro" id="IPR001154">
    <property type="entry name" value="TopoII_euk"/>
</dbReference>
<dbReference type="InterPro" id="IPR003594">
    <property type="entry name" value="HATPase_dom"/>
</dbReference>
<dbReference type="InterPro" id="IPR036890">
    <property type="entry name" value="HATPase_C_sf"/>
</dbReference>
<dbReference type="EMBL" id="JAACJJ010000056">
    <property type="protein sequence ID" value="KAF5312169.1"/>
    <property type="molecule type" value="Genomic_DNA"/>
</dbReference>
<dbReference type="Pfam" id="PF16898">
    <property type="entry name" value="TOPRIM_C"/>
    <property type="match status" value="1"/>
</dbReference>
<dbReference type="PROSITE" id="PS00177">
    <property type="entry name" value="TOPOISOMERASE_II"/>
    <property type="match status" value="1"/>
</dbReference>
<dbReference type="InterPro" id="IPR013757">
    <property type="entry name" value="Topo_IIA_A_a_sf"/>
</dbReference>
<evidence type="ECO:0000256" key="4">
    <source>
        <dbReference type="ARBA" id="ARBA00011080"/>
    </source>
</evidence>
<dbReference type="SMART" id="SM00434">
    <property type="entry name" value="TOP4c"/>
    <property type="match status" value="1"/>
</dbReference>
<dbReference type="SMART" id="SM00433">
    <property type="entry name" value="TOP2c"/>
    <property type="match status" value="1"/>
</dbReference>
<feature type="compositionally biased region" description="Acidic residues" evidence="17">
    <location>
        <begin position="69"/>
        <end position="82"/>
    </location>
</feature>
<feature type="compositionally biased region" description="Basic residues" evidence="17">
    <location>
        <begin position="1383"/>
        <end position="1394"/>
    </location>
</feature>
<evidence type="ECO:0000256" key="3">
    <source>
        <dbReference type="ARBA" id="ARBA00001946"/>
    </source>
</evidence>
<keyword evidence="21" id="KW-1185">Reference proteome</keyword>
<keyword evidence="7" id="KW-0479">Metal-binding</keyword>
<keyword evidence="11 15" id="KW-0799">Topoisomerase</keyword>
<dbReference type="FunFam" id="3.30.565.10:FF:000004">
    <property type="entry name" value="DNA topoisomerase 2"/>
    <property type="match status" value="1"/>
</dbReference>
<dbReference type="PRINTS" id="PR01158">
    <property type="entry name" value="TOPISMRASEII"/>
</dbReference>
<keyword evidence="12 15" id="KW-0238">DNA-binding</keyword>
<dbReference type="CDD" id="cd03481">
    <property type="entry name" value="TopoIIA_Trans_ScTopoIIA"/>
    <property type="match status" value="1"/>
</dbReference>
<feature type="compositionally biased region" description="Low complexity" evidence="17">
    <location>
        <begin position="1402"/>
        <end position="1416"/>
    </location>
</feature>
<dbReference type="PRINTS" id="PR00418">
    <property type="entry name" value="TPI2FAMILY"/>
</dbReference>
<feature type="region of interest" description="Disordered" evidence="17">
    <location>
        <begin position="1"/>
        <end position="100"/>
    </location>
</feature>
<evidence type="ECO:0000256" key="16">
    <source>
        <dbReference type="RuleBase" id="RU362094"/>
    </source>
</evidence>
<dbReference type="PROSITE" id="PS52040">
    <property type="entry name" value="TOPO_IIA"/>
    <property type="match status" value="1"/>
</dbReference>
<name>A0A8H5AWD0_9AGAR</name>
<dbReference type="OrthoDB" id="276498at2759"/>
<feature type="active site" description="O-(5'-phospho-DNA)-tyrosine intermediate" evidence="15">
    <location>
        <position position="869"/>
    </location>
</feature>
<feature type="region of interest" description="Disordered" evidence="17">
    <location>
        <begin position="1153"/>
        <end position="1181"/>
    </location>
</feature>
<dbReference type="Gene3D" id="1.10.268.10">
    <property type="entry name" value="Topoisomerase, domain 3"/>
    <property type="match status" value="1"/>
</dbReference>